<dbReference type="Gene3D" id="3.50.50.60">
    <property type="entry name" value="FAD/NAD(P)-binding domain"/>
    <property type="match status" value="2"/>
</dbReference>
<sequence>MKLIVVGSSHAGYEATQTLLKEMPDAEIHLYERGETASFLSCGIQSYLENVSQSLDELHYATADSYKKQGVNVHVNSEVTGLNPDEKTITVKSPDGETKESYDKLFLSPGAVPFELPVPGNNLTNVYYLRGRDWAGQVNERMKTAKQAIVVGGGYIGIEAAEAFTKAGIDTTVIDTLDNILPAYLDKEFTEVVEANAAEHGMKFRPGEMVKEIAGENGKVSKVVTDKAEYEADTVLIAAGVRPDAGWLNGIVDLDERGFVKVDEYLQTSHQDIYAGGDATKVPFAPGNDKRSIPLAGNARRQAVIAAKNMAADENKYKMPAVSSTSGLALFDYKFANTGIKDANADTLSAAIDSQYHEEQILPNFMHDDTKIAMKIHYEQDSHRIVGAQLMSQKDVMMAINAISVAISANWTLEDLALADFFFQPEYDDTWNFLNVLAQQALGETFGSDQQLF</sequence>
<dbReference type="SUPFAM" id="SSF51905">
    <property type="entry name" value="FAD/NAD(P)-binding domain"/>
    <property type="match status" value="1"/>
</dbReference>
<keyword evidence="10" id="KW-1185">Reference proteome</keyword>
<dbReference type="InterPro" id="IPR050260">
    <property type="entry name" value="FAD-bd_OxRdtase"/>
</dbReference>
<dbReference type="RefSeq" id="WP_382358321.1">
    <property type="nucleotide sequence ID" value="NZ_JBHTGR010000010.1"/>
</dbReference>
<feature type="domain" description="Pyridine nucleotide-disulphide oxidoreductase dimerisation" evidence="7">
    <location>
        <begin position="329"/>
        <end position="430"/>
    </location>
</feature>
<evidence type="ECO:0000256" key="6">
    <source>
        <dbReference type="ARBA" id="ARBA00023284"/>
    </source>
</evidence>
<comment type="cofactor">
    <cofactor evidence="1">
        <name>FAD</name>
        <dbReference type="ChEBI" id="CHEBI:57692"/>
    </cofactor>
</comment>
<dbReference type="Proteomes" id="UP001596620">
    <property type="component" value="Unassembled WGS sequence"/>
</dbReference>
<keyword evidence="6" id="KW-0676">Redox-active center</keyword>
<dbReference type="SUPFAM" id="SSF55424">
    <property type="entry name" value="FAD/NAD-linked reductases, dimerisation (C-terminal) domain"/>
    <property type="match status" value="1"/>
</dbReference>
<evidence type="ECO:0000259" key="7">
    <source>
        <dbReference type="Pfam" id="PF02852"/>
    </source>
</evidence>
<dbReference type="PRINTS" id="PR00411">
    <property type="entry name" value="PNDRDTASEI"/>
</dbReference>
<dbReference type="InterPro" id="IPR004099">
    <property type="entry name" value="Pyr_nucl-diS_OxRdtase_dimer"/>
</dbReference>
<dbReference type="PANTHER" id="PTHR43429:SF1">
    <property type="entry name" value="NAD(P)H SULFUR OXIDOREDUCTASE (COA-DEPENDENT)"/>
    <property type="match status" value="1"/>
</dbReference>
<keyword evidence="3" id="KW-0285">Flavoprotein</keyword>
<name>A0ABW2UU56_9BACI</name>
<comment type="caution">
    <text evidence="9">The sequence shown here is derived from an EMBL/GenBank/DDBJ whole genome shotgun (WGS) entry which is preliminary data.</text>
</comment>
<accession>A0ABW2UU56</accession>
<dbReference type="InterPro" id="IPR036188">
    <property type="entry name" value="FAD/NAD-bd_sf"/>
</dbReference>
<evidence type="ECO:0000256" key="5">
    <source>
        <dbReference type="ARBA" id="ARBA00023002"/>
    </source>
</evidence>
<dbReference type="Gene3D" id="3.30.390.30">
    <property type="match status" value="1"/>
</dbReference>
<evidence type="ECO:0000256" key="1">
    <source>
        <dbReference type="ARBA" id="ARBA00001974"/>
    </source>
</evidence>
<dbReference type="Pfam" id="PF02852">
    <property type="entry name" value="Pyr_redox_dim"/>
    <property type="match status" value="1"/>
</dbReference>
<organism evidence="9 10">
    <name type="scientific">Lentibacillus kimchii</name>
    <dbReference type="NCBI Taxonomy" id="1542911"/>
    <lineage>
        <taxon>Bacteria</taxon>
        <taxon>Bacillati</taxon>
        <taxon>Bacillota</taxon>
        <taxon>Bacilli</taxon>
        <taxon>Bacillales</taxon>
        <taxon>Bacillaceae</taxon>
        <taxon>Lentibacillus</taxon>
    </lineage>
</organism>
<reference evidence="10" key="1">
    <citation type="journal article" date="2019" name="Int. J. Syst. Evol. Microbiol.">
        <title>The Global Catalogue of Microorganisms (GCM) 10K type strain sequencing project: providing services to taxonomists for standard genome sequencing and annotation.</title>
        <authorList>
            <consortium name="The Broad Institute Genomics Platform"/>
            <consortium name="The Broad Institute Genome Sequencing Center for Infectious Disease"/>
            <person name="Wu L."/>
            <person name="Ma J."/>
        </authorList>
    </citation>
    <scope>NUCLEOTIDE SEQUENCE [LARGE SCALE GENOMIC DNA]</scope>
    <source>
        <strain evidence="10">JCM 30234</strain>
    </source>
</reference>
<evidence type="ECO:0000259" key="8">
    <source>
        <dbReference type="Pfam" id="PF07992"/>
    </source>
</evidence>
<dbReference type="Pfam" id="PF07992">
    <property type="entry name" value="Pyr_redox_2"/>
    <property type="match status" value="1"/>
</dbReference>
<dbReference type="PANTHER" id="PTHR43429">
    <property type="entry name" value="PYRIDINE NUCLEOTIDE-DISULFIDE OXIDOREDUCTASE DOMAIN-CONTAINING"/>
    <property type="match status" value="1"/>
</dbReference>
<evidence type="ECO:0000256" key="4">
    <source>
        <dbReference type="ARBA" id="ARBA00022827"/>
    </source>
</evidence>
<feature type="domain" description="FAD/NAD(P)-binding" evidence="8">
    <location>
        <begin position="1"/>
        <end position="303"/>
    </location>
</feature>
<evidence type="ECO:0000256" key="3">
    <source>
        <dbReference type="ARBA" id="ARBA00022630"/>
    </source>
</evidence>
<evidence type="ECO:0000256" key="2">
    <source>
        <dbReference type="ARBA" id="ARBA00009130"/>
    </source>
</evidence>
<dbReference type="EMBL" id="JBHTGR010000010">
    <property type="protein sequence ID" value="MFC7746813.1"/>
    <property type="molecule type" value="Genomic_DNA"/>
</dbReference>
<comment type="similarity">
    <text evidence="2">Belongs to the class-III pyridine nucleotide-disulfide oxidoreductase family.</text>
</comment>
<keyword evidence="4" id="KW-0274">FAD</keyword>
<dbReference type="InterPro" id="IPR016156">
    <property type="entry name" value="FAD/NAD-linked_Rdtase_dimer_sf"/>
</dbReference>
<gene>
    <name evidence="9" type="ORF">ACFQU8_06130</name>
</gene>
<dbReference type="InterPro" id="IPR023753">
    <property type="entry name" value="FAD/NAD-binding_dom"/>
</dbReference>
<keyword evidence="5" id="KW-0560">Oxidoreductase</keyword>
<evidence type="ECO:0000313" key="10">
    <source>
        <dbReference type="Proteomes" id="UP001596620"/>
    </source>
</evidence>
<evidence type="ECO:0000313" key="9">
    <source>
        <dbReference type="EMBL" id="MFC7746813.1"/>
    </source>
</evidence>
<protein>
    <submittedName>
        <fullName evidence="9">FAD-dependent oxidoreductase</fullName>
    </submittedName>
</protein>
<dbReference type="PRINTS" id="PR00368">
    <property type="entry name" value="FADPNR"/>
</dbReference>
<proteinExistence type="inferred from homology"/>